<dbReference type="InterPro" id="IPR027417">
    <property type="entry name" value="P-loop_NTPase"/>
</dbReference>
<name>A0ABT9E725_9PROT</name>
<evidence type="ECO:0000259" key="2">
    <source>
        <dbReference type="Pfam" id="PF20441"/>
    </source>
</evidence>
<dbReference type="PANTHER" id="PTHR41287:SF1">
    <property type="entry name" value="PROTEIN YMFN"/>
    <property type="match status" value="1"/>
</dbReference>
<sequence>MTETSHIAKADQYTNDVLSGRIPACQWIRLACQRYLTDKARNDDPSWPYYFDSAAASKVCRFVELFEHSKGKWAQQRERMKLEPWQCWVLVNVFGFLRKKDGKRRFRYAMVVVPRKNGKSALSAPIGLYMLAADGEHGAEVYSGATSEKQALEVFRPARLLALKTPAFLGRFGVEANASNLHILANGSRFEPLIGKPGDGSSPSCAIIDEFHEHDTPDLRDTMVTGMGAREQPLVWVITTAGDNLAGPCFDDVLTGRKLVQGAIEDEERFYAEWTIDADDDWTSPEALIKANPNYGVSVDGDFLLAQQRAAIRNPREQGRFKTKHLNSWVNSRSAFFNMQSHSANYDASLTMGSLKGRRCFVGMDLASKQDIAAMQILFPLDDGTFATFGRYYLPEDVVFSPGKDHYRAWQTNGELIITDGNMIDHQRILDDLLDIIAEYDVEEVVFDPAQASWMMGQLMERRVTVYEFTQHARNYSEPMKQVAALMDAGKLKHADSPNSPMAWMLSNCVSRTNAKDEVFPAKEKEDLKIDGPVALIMSMARAMANVSTKSVYEARGLLVIG</sequence>
<dbReference type="InterPro" id="IPR046462">
    <property type="entry name" value="TerL_nuclease"/>
</dbReference>
<evidence type="ECO:0000313" key="3">
    <source>
        <dbReference type="EMBL" id="MDO9711979.1"/>
    </source>
</evidence>
<feature type="domain" description="Terminase large subunit-like endonuclease" evidence="2">
    <location>
        <begin position="271"/>
        <end position="545"/>
    </location>
</feature>
<accession>A0ABT9E725</accession>
<dbReference type="RefSeq" id="WP_305106835.1">
    <property type="nucleotide sequence ID" value="NZ_JAUTWS010000038.1"/>
</dbReference>
<dbReference type="InterPro" id="IPR046461">
    <property type="entry name" value="TerL_ATPase"/>
</dbReference>
<dbReference type="Pfam" id="PF20441">
    <property type="entry name" value="TerL_nuclease"/>
    <property type="match status" value="1"/>
</dbReference>
<gene>
    <name evidence="3" type="ORF">Q7A36_26790</name>
</gene>
<dbReference type="EMBL" id="JAUTWS010000038">
    <property type="protein sequence ID" value="MDO9711979.1"/>
    <property type="molecule type" value="Genomic_DNA"/>
</dbReference>
<dbReference type="PANTHER" id="PTHR41287">
    <property type="match status" value="1"/>
</dbReference>
<dbReference type="Pfam" id="PF03354">
    <property type="entry name" value="TerL_ATPase"/>
    <property type="match status" value="1"/>
</dbReference>
<dbReference type="Gene3D" id="3.40.50.300">
    <property type="entry name" value="P-loop containing nucleotide triphosphate hydrolases"/>
    <property type="match status" value="1"/>
</dbReference>
<keyword evidence="4" id="KW-1185">Reference proteome</keyword>
<organism evidence="3 4">
    <name type="scientific">Paracraurococcus lichenis</name>
    <dbReference type="NCBI Taxonomy" id="3064888"/>
    <lineage>
        <taxon>Bacteria</taxon>
        <taxon>Pseudomonadati</taxon>
        <taxon>Pseudomonadota</taxon>
        <taxon>Alphaproteobacteria</taxon>
        <taxon>Acetobacterales</taxon>
        <taxon>Roseomonadaceae</taxon>
        <taxon>Paracraurococcus</taxon>
    </lineage>
</organism>
<evidence type="ECO:0000313" key="4">
    <source>
        <dbReference type="Proteomes" id="UP001243009"/>
    </source>
</evidence>
<dbReference type="InterPro" id="IPR005021">
    <property type="entry name" value="Terminase_largesu-like"/>
</dbReference>
<dbReference type="Proteomes" id="UP001243009">
    <property type="component" value="Unassembled WGS sequence"/>
</dbReference>
<comment type="caution">
    <text evidence="3">The sequence shown here is derived from an EMBL/GenBank/DDBJ whole genome shotgun (WGS) entry which is preliminary data.</text>
</comment>
<feature type="domain" description="Terminase large subunit-like ATPase" evidence="1">
    <location>
        <begin position="84"/>
        <end position="251"/>
    </location>
</feature>
<dbReference type="Gene3D" id="3.30.420.240">
    <property type="match status" value="1"/>
</dbReference>
<reference evidence="3 4" key="1">
    <citation type="submission" date="2023-08" db="EMBL/GenBank/DDBJ databases">
        <title>The draft genome sequence of Paracraurococcus sp. LOR1-02.</title>
        <authorList>
            <person name="Kingkaew E."/>
            <person name="Tanasupawat S."/>
        </authorList>
    </citation>
    <scope>NUCLEOTIDE SEQUENCE [LARGE SCALE GENOMIC DNA]</scope>
    <source>
        <strain evidence="3 4">LOR1-02</strain>
    </source>
</reference>
<protein>
    <submittedName>
        <fullName evidence="3">Terminase large subunit</fullName>
    </submittedName>
</protein>
<evidence type="ECO:0000259" key="1">
    <source>
        <dbReference type="Pfam" id="PF03354"/>
    </source>
</evidence>
<proteinExistence type="predicted"/>